<dbReference type="RefSeq" id="WP_091350967.1">
    <property type="nucleotide sequence ID" value="NZ_FOIF01000031.1"/>
</dbReference>
<protein>
    <submittedName>
        <fullName evidence="1">Uncharacterized protein</fullName>
    </submittedName>
</protein>
<evidence type="ECO:0000313" key="2">
    <source>
        <dbReference type="Proteomes" id="UP000243819"/>
    </source>
</evidence>
<dbReference type="Proteomes" id="UP000243819">
    <property type="component" value="Unassembled WGS sequence"/>
</dbReference>
<reference evidence="2" key="1">
    <citation type="submission" date="2016-10" db="EMBL/GenBank/DDBJ databases">
        <authorList>
            <person name="Varghese N."/>
            <person name="Submissions S."/>
        </authorList>
    </citation>
    <scope>NUCLEOTIDE SEQUENCE [LARGE SCALE GENOMIC DNA]</scope>
    <source>
        <strain evidence="2">DSM 13577</strain>
    </source>
</reference>
<evidence type="ECO:0000313" key="1">
    <source>
        <dbReference type="EMBL" id="SET01055.1"/>
    </source>
</evidence>
<keyword evidence="2" id="KW-1185">Reference proteome</keyword>
<sequence>MKRKITPPTEMVSPKFSMSLNEQEVYNLTGVSYQDISLNNKKNNKDFFALGDVFQGDWSNNWAPVNLIENNKQD</sequence>
<proteinExistence type="predicted"/>
<dbReference type="AlphaFoldDB" id="A0A1I0B4Y0"/>
<gene>
    <name evidence="1" type="ORF">SAMN03080614_10312</name>
</gene>
<accession>A0A1I0B4Y0</accession>
<organism evidence="1 2">
    <name type="scientific">Anaerobranca gottschalkii DSM 13577</name>
    <dbReference type="NCBI Taxonomy" id="1120990"/>
    <lineage>
        <taxon>Bacteria</taxon>
        <taxon>Bacillati</taxon>
        <taxon>Bacillota</taxon>
        <taxon>Clostridia</taxon>
        <taxon>Eubacteriales</taxon>
        <taxon>Proteinivoracaceae</taxon>
        <taxon>Anaerobranca</taxon>
    </lineage>
</organism>
<dbReference type="OrthoDB" id="9856435at2"/>
<dbReference type="EMBL" id="FOIF01000031">
    <property type="protein sequence ID" value="SET01055.1"/>
    <property type="molecule type" value="Genomic_DNA"/>
</dbReference>
<name>A0A1I0B4Y0_9FIRM</name>
<dbReference type="STRING" id="1120990.SAMN03080614_10312"/>